<gene>
    <name evidence="1" type="ORF">FGIG_03819</name>
</gene>
<name>A0A504YD62_FASGI</name>
<keyword evidence="2" id="KW-1185">Reference proteome</keyword>
<accession>A0A504YD62</accession>
<evidence type="ECO:0000313" key="2">
    <source>
        <dbReference type="Proteomes" id="UP000316759"/>
    </source>
</evidence>
<dbReference type="EMBL" id="SUNJ01012034">
    <property type="protein sequence ID" value="TPP58416.1"/>
    <property type="molecule type" value="Genomic_DNA"/>
</dbReference>
<dbReference type="Proteomes" id="UP000316759">
    <property type="component" value="Unassembled WGS sequence"/>
</dbReference>
<comment type="caution">
    <text evidence="1">The sequence shown here is derived from an EMBL/GenBank/DDBJ whole genome shotgun (WGS) entry which is preliminary data.</text>
</comment>
<organism evidence="1 2">
    <name type="scientific">Fasciola gigantica</name>
    <name type="common">Giant liver fluke</name>
    <dbReference type="NCBI Taxonomy" id="46835"/>
    <lineage>
        <taxon>Eukaryota</taxon>
        <taxon>Metazoa</taxon>
        <taxon>Spiralia</taxon>
        <taxon>Lophotrochozoa</taxon>
        <taxon>Platyhelminthes</taxon>
        <taxon>Trematoda</taxon>
        <taxon>Digenea</taxon>
        <taxon>Plagiorchiida</taxon>
        <taxon>Echinostomata</taxon>
        <taxon>Echinostomatoidea</taxon>
        <taxon>Fasciolidae</taxon>
        <taxon>Fasciola</taxon>
    </lineage>
</organism>
<proteinExistence type="predicted"/>
<dbReference type="AlphaFoldDB" id="A0A504YD62"/>
<reference evidence="1 2" key="1">
    <citation type="submission" date="2019-04" db="EMBL/GenBank/DDBJ databases">
        <title>Annotation for the trematode Fasciola gigantica.</title>
        <authorList>
            <person name="Choi Y.-J."/>
        </authorList>
    </citation>
    <scope>NUCLEOTIDE SEQUENCE [LARGE SCALE GENOMIC DNA]</scope>
    <source>
        <strain evidence="1">Uganda_cow_1</strain>
    </source>
</reference>
<dbReference type="OrthoDB" id="6264327at2759"/>
<evidence type="ECO:0000313" key="1">
    <source>
        <dbReference type="EMBL" id="TPP58416.1"/>
    </source>
</evidence>
<sequence>MEMHIPLNSHCDHLKVDKEKPLTRRLKPNTAVQYVHACIRLDLSRAPTARPHNIPSVQLCFTVRRALDSAISELFGQLTGASMLGYDLLLCKPKIPNQSTEFTCSILLAVTGARLGHLLTALSLLSTDVGGFHMFGIFPNMAECERDKIVLVAEVIGVHDSLFSVNLDLNSS</sequence>
<protein>
    <submittedName>
        <fullName evidence="1">Uncharacterized protein</fullName>
    </submittedName>
</protein>